<keyword evidence="2" id="KW-1185">Reference proteome</keyword>
<dbReference type="Proteomes" id="UP000000305">
    <property type="component" value="Unassembled WGS sequence"/>
</dbReference>
<dbReference type="AlphaFoldDB" id="E9HET4"/>
<accession>E9HET4</accession>
<evidence type="ECO:0000313" key="1">
    <source>
        <dbReference type="EMBL" id="EFX69758.1"/>
    </source>
</evidence>
<dbReference type="InParanoid" id="E9HET4"/>
<reference evidence="1 2" key="1">
    <citation type="journal article" date="2011" name="Science">
        <title>The ecoresponsive genome of Daphnia pulex.</title>
        <authorList>
            <person name="Colbourne J.K."/>
            <person name="Pfrender M.E."/>
            <person name="Gilbert D."/>
            <person name="Thomas W.K."/>
            <person name="Tucker A."/>
            <person name="Oakley T.H."/>
            <person name="Tokishita S."/>
            <person name="Aerts A."/>
            <person name="Arnold G.J."/>
            <person name="Basu M.K."/>
            <person name="Bauer D.J."/>
            <person name="Caceres C.E."/>
            <person name="Carmel L."/>
            <person name="Casola C."/>
            <person name="Choi J.H."/>
            <person name="Detter J.C."/>
            <person name="Dong Q."/>
            <person name="Dusheyko S."/>
            <person name="Eads B.D."/>
            <person name="Frohlich T."/>
            <person name="Geiler-Samerotte K.A."/>
            <person name="Gerlach D."/>
            <person name="Hatcher P."/>
            <person name="Jogdeo S."/>
            <person name="Krijgsveld J."/>
            <person name="Kriventseva E.V."/>
            <person name="Kultz D."/>
            <person name="Laforsch C."/>
            <person name="Lindquist E."/>
            <person name="Lopez J."/>
            <person name="Manak J.R."/>
            <person name="Muller J."/>
            <person name="Pangilinan J."/>
            <person name="Patwardhan R.P."/>
            <person name="Pitluck S."/>
            <person name="Pritham E.J."/>
            <person name="Rechtsteiner A."/>
            <person name="Rho M."/>
            <person name="Rogozin I.B."/>
            <person name="Sakarya O."/>
            <person name="Salamov A."/>
            <person name="Schaack S."/>
            <person name="Shapiro H."/>
            <person name="Shiga Y."/>
            <person name="Skalitzky C."/>
            <person name="Smith Z."/>
            <person name="Souvorov A."/>
            <person name="Sung W."/>
            <person name="Tang Z."/>
            <person name="Tsuchiya D."/>
            <person name="Tu H."/>
            <person name="Vos H."/>
            <person name="Wang M."/>
            <person name="Wolf Y.I."/>
            <person name="Yamagata H."/>
            <person name="Yamada T."/>
            <person name="Ye Y."/>
            <person name="Shaw J.R."/>
            <person name="Andrews J."/>
            <person name="Crease T.J."/>
            <person name="Tang H."/>
            <person name="Lucas S.M."/>
            <person name="Robertson H.M."/>
            <person name="Bork P."/>
            <person name="Koonin E.V."/>
            <person name="Zdobnov E.M."/>
            <person name="Grigoriev I.V."/>
            <person name="Lynch M."/>
            <person name="Boore J.L."/>
        </authorList>
    </citation>
    <scope>NUCLEOTIDE SEQUENCE [LARGE SCALE GENOMIC DNA]</scope>
</reference>
<proteinExistence type="predicted"/>
<organism evidence="1 2">
    <name type="scientific">Daphnia pulex</name>
    <name type="common">Water flea</name>
    <dbReference type="NCBI Taxonomy" id="6669"/>
    <lineage>
        <taxon>Eukaryota</taxon>
        <taxon>Metazoa</taxon>
        <taxon>Ecdysozoa</taxon>
        <taxon>Arthropoda</taxon>
        <taxon>Crustacea</taxon>
        <taxon>Branchiopoda</taxon>
        <taxon>Diplostraca</taxon>
        <taxon>Cladocera</taxon>
        <taxon>Anomopoda</taxon>
        <taxon>Daphniidae</taxon>
        <taxon>Daphnia</taxon>
    </lineage>
</organism>
<gene>
    <name evidence="1" type="ORF">DAPPUDRAFT_258132</name>
</gene>
<dbReference type="KEGG" id="dpx:DAPPUDRAFT_258132"/>
<dbReference type="HOGENOM" id="CLU_2656951_0_0_1"/>
<dbReference type="EMBL" id="GL732631">
    <property type="protein sequence ID" value="EFX69758.1"/>
    <property type="molecule type" value="Genomic_DNA"/>
</dbReference>
<name>E9HET4_DAPPU</name>
<protein>
    <submittedName>
        <fullName evidence="1">Uncharacterized protein</fullName>
    </submittedName>
</protein>
<evidence type="ECO:0000313" key="2">
    <source>
        <dbReference type="Proteomes" id="UP000000305"/>
    </source>
</evidence>
<sequence>MLLTKKQQTPDTNGVVVKRQKLKEFDRVIQDTLHFDGQQAVEQRQKVKPFASLTTLKALRVTIKTVGDIVDSISSQ</sequence>